<keyword evidence="1" id="KW-0732">Signal</keyword>
<accession>M1DAF1</accession>
<feature type="signal peptide" evidence="1">
    <location>
        <begin position="1"/>
        <end position="26"/>
    </location>
</feature>
<evidence type="ECO:0000313" key="2">
    <source>
        <dbReference type="EnsemblPlants" id="PGSC0003DMT400085856"/>
    </source>
</evidence>
<organism evidence="2 3">
    <name type="scientific">Solanum tuberosum</name>
    <name type="common">Potato</name>
    <dbReference type="NCBI Taxonomy" id="4113"/>
    <lineage>
        <taxon>Eukaryota</taxon>
        <taxon>Viridiplantae</taxon>
        <taxon>Streptophyta</taxon>
        <taxon>Embryophyta</taxon>
        <taxon>Tracheophyta</taxon>
        <taxon>Spermatophyta</taxon>
        <taxon>Magnoliopsida</taxon>
        <taxon>eudicotyledons</taxon>
        <taxon>Gunneridae</taxon>
        <taxon>Pentapetalae</taxon>
        <taxon>asterids</taxon>
        <taxon>lamiids</taxon>
        <taxon>Solanales</taxon>
        <taxon>Solanaceae</taxon>
        <taxon>Solanoideae</taxon>
        <taxon>Solaneae</taxon>
        <taxon>Solanum</taxon>
    </lineage>
</organism>
<dbReference type="InterPro" id="IPR021109">
    <property type="entry name" value="Peptidase_aspartic_dom_sf"/>
</dbReference>
<dbReference type="EnsemblPlants" id="PGSC0003DMT400085856">
    <property type="protein sequence ID" value="PGSC0003DMT400085856"/>
    <property type="gene ID" value="PGSC0003DMG400035427"/>
</dbReference>
<dbReference type="Gramene" id="PGSC0003DMT400085856">
    <property type="protein sequence ID" value="PGSC0003DMT400085856"/>
    <property type="gene ID" value="PGSC0003DMG400035427"/>
</dbReference>
<dbReference type="Gene3D" id="2.40.70.10">
    <property type="entry name" value="Acid Proteases"/>
    <property type="match status" value="1"/>
</dbReference>
<reference evidence="2" key="2">
    <citation type="submission" date="2015-06" db="UniProtKB">
        <authorList>
            <consortium name="EnsemblPlants"/>
        </authorList>
    </citation>
    <scope>IDENTIFICATION</scope>
    <source>
        <strain evidence="2">DM1-3 516 R44</strain>
    </source>
</reference>
<dbReference type="Pfam" id="PF08284">
    <property type="entry name" value="RVP_2"/>
    <property type="match status" value="1"/>
</dbReference>
<feature type="chain" id="PRO_5004013654" evidence="1">
    <location>
        <begin position="27"/>
        <end position="273"/>
    </location>
</feature>
<dbReference type="AlphaFoldDB" id="M1DAF1"/>
<name>M1DAF1_SOLTU</name>
<dbReference type="CDD" id="cd00303">
    <property type="entry name" value="retropepsin_like"/>
    <property type="match status" value="1"/>
</dbReference>
<evidence type="ECO:0000313" key="3">
    <source>
        <dbReference type="Proteomes" id="UP000011115"/>
    </source>
</evidence>
<dbReference type="InParanoid" id="M1DAF1"/>
<evidence type="ECO:0000256" key="1">
    <source>
        <dbReference type="SAM" id="SignalP"/>
    </source>
</evidence>
<dbReference type="Proteomes" id="UP000011115">
    <property type="component" value="Unassembled WGS sequence"/>
</dbReference>
<sequence>MARHTPRGSVHALWVVISLSSPNSLTMNYAKSGWAMGPTTNSRKKKKEVGARVSRSKVFYSNSLGFIAKVRQTRLSRFLPKFSRQGSSNVSPRSNNERVSNPNLKGIIVGPQCVLVLNVGEIIRTRGDQESSPDLVTSMLKVFQIDVYDLLDPSATLSFVTPYVAMRFDVLPNVLLEPSSMSTPIGDSVMPKRVYRKCPTSLFYRFTLIDLVELDMLDFDVILGMDWWYLCYTSIDCRTRVVKFQFPNEPILEWKGEILCLKVGLFLVLKLER</sequence>
<dbReference type="HOGENOM" id="CLU_1020853_0_0_1"/>
<dbReference type="PaxDb" id="4113-PGSC0003DMT400085856"/>
<reference evidence="3" key="1">
    <citation type="journal article" date="2011" name="Nature">
        <title>Genome sequence and analysis of the tuber crop potato.</title>
        <authorList>
            <consortium name="The Potato Genome Sequencing Consortium"/>
        </authorList>
    </citation>
    <scope>NUCLEOTIDE SEQUENCE [LARGE SCALE GENOMIC DNA]</scope>
    <source>
        <strain evidence="3">cv. DM1-3 516 R44</strain>
    </source>
</reference>
<protein>
    <submittedName>
        <fullName evidence="2">Gag-pol polyprotein</fullName>
    </submittedName>
</protein>
<proteinExistence type="predicted"/>
<keyword evidence="3" id="KW-1185">Reference proteome</keyword>